<dbReference type="GO" id="GO:0016020">
    <property type="term" value="C:membrane"/>
    <property type="evidence" value="ECO:0007669"/>
    <property type="project" value="UniProtKB-SubCell"/>
</dbReference>
<feature type="compositionally biased region" description="Polar residues" evidence="13">
    <location>
        <begin position="177"/>
        <end position="187"/>
    </location>
</feature>
<name>A0A9P9Y3R2_9HYPO</name>
<dbReference type="SUPFAM" id="SSF48264">
    <property type="entry name" value="Cytochrome P450"/>
    <property type="match status" value="1"/>
</dbReference>
<dbReference type="Pfam" id="PF00076">
    <property type="entry name" value="RRM_1"/>
    <property type="match status" value="1"/>
</dbReference>
<evidence type="ECO:0000256" key="2">
    <source>
        <dbReference type="ARBA" id="ARBA00004167"/>
    </source>
</evidence>
<evidence type="ECO:0000256" key="12">
    <source>
        <dbReference type="RuleBase" id="RU000461"/>
    </source>
</evidence>
<keyword evidence="8 12" id="KW-0408">Iron</keyword>
<dbReference type="SUPFAM" id="SSF54928">
    <property type="entry name" value="RNA-binding domain, RBD"/>
    <property type="match status" value="1"/>
</dbReference>
<dbReference type="EMBL" id="JAGIXG020000012">
    <property type="protein sequence ID" value="KAI6782573.1"/>
    <property type="molecule type" value="Genomic_DNA"/>
</dbReference>
<reference evidence="15" key="2">
    <citation type="submission" date="2022-07" db="EMBL/GenBank/DDBJ databases">
        <authorList>
            <person name="Goncalves M.F.M."/>
            <person name="Hilario S."/>
            <person name="Van De Peer Y."/>
            <person name="Esteves A.C."/>
            <person name="Alves A."/>
        </authorList>
    </citation>
    <scope>NUCLEOTIDE SEQUENCE</scope>
    <source>
        <strain evidence="15">MUM 19.33</strain>
    </source>
</reference>
<evidence type="ECO:0000256" key="13">
    <source>
        <dbReference type="SAM" id="MobiDB-lite"/>
    </source>
</evidence>
<dbReference type="InterPro" id="IPR000504">
    <property type="entry name" value="RRM_dom"/>
</dbReference>
<reference evidence="15" key="1">
    <citation type="journal article" date="2021" name="J Fungi (Basel)">
        <title>Genomic and Metabolomic Analyses of the Marine Fungus Emericellopsis cladophorae: Insights into Saltwater Adaptability Mechanisms and Its Biosynthetic Potential.</title>
        <authorList>
            <person name="Goncalves M.F.M."/>
            <person name="Hilario S."/>
            <person name="Van de Peer Y."/>
            <person name="Esteves A.C."/>
            <person name="Alves A."/>
        </authorList>
    </citation>
    <scope>NUCLEOTIDE SEQUENCE</scope>
    <source>
        <strain evidence="15">MUM 19.33</strain>
    </source>
</reference>
<sequence length="384" mass="41559">MRTAVRDTVLPRGGGPDGLAPLFVPKDTPVRWSSHSLHRRKDVYGEDADEFRPERWEGSLRPLWSYVPFSGGPRFCPGQQLALTQLSYLLVRLFQAFESIEACDALPMRLKIGTGSSLVDGCWRLHATVSRAKYAFPFTFARPRSLTHAISRAALCLFAFSIPLTLTIKNPLASSETAQSDSRSLSRGRNGRAGSEDPLAGNTKIVVERLSKTINEDHLYEIFGIYGRITDLDLPINRSSNTNRGTAYILFERVEDAESAVAHLHEAQLVAERTSTLEYLLEVAVAVALQDVAELLVGALHLVVVVSAVVETLIDQAHIRLQGQALSVEDIGTEVTPVGLQTPAPGHVLPAGVAAAAVVIAMTSATECAGLAVEATVWTAANDQ</sequence>
<keyword evidence="9 12" id="KW-0503">Monooxygenase</keyword>
<dbReference type="GO" id="GO:0003723">
    <property type="term" value="F:RNA binding"/>
    <property type="evidence" value="ECO:0007669"/>
    <property type="project" value="UniProtKB-UniRule"/>
</dbReference>
<dbReference type="InterPro" id="IPR035979">
    <property type="entry name" value="RBD_domain_sf"/>
</dbReference>
<gene>
    <name evidence="15" type="ORF">J7T54_003585</name>
</gene>
<dbReference type="InterPro" id="IPR036396">
    <property type="entry name" value="Cyt_P450_sf"/>
</dbReference>
<keyword evidence="10" id="KW-0472">Membrane</keyword>
<evidence type="ECO:0000256" key="8">
    <source>
        <dbReference type="ARBA" id="ARBA00023004"/>
    </source>
</evidence>
<comment type="subcellular location">
    <subcellularLocation>
        <location evidence="2">Membrane</location>
        <topology evidence="2">Single-pass membrane protein</topology>
    </subcellularLocation>
</comment>
<evidence type="ECO:0000256" key="9">
    <source>
        <dbReference type="ARBA" id="ARBA00023033"/>
    </source>
</evidence>
<dbReference type="InterPro" id="IPR017972">
    <property type="entry name" value="Cyt_P450_CS"/>
</dbReference>
<dbReference type="InterPro" id="IPR001128">
    <property type="entry name" value="Cyt_P450"/>
</dbReference>
<dbReference type="GO" id="GO:0016705">
    <property type="term" value="F:oxidoreductase activity, acting on paired donors, with incorporation or reduction of molecular oxygen"/>
    <property type="evidence" value="ECO:0007669"/>
    <property type="project" value="InterPro"/>
</dbReference>
<keyword evidence="4" id="KW-0812">Transmembrane</keyword>
<evidence type="ECO:0000313" key="15">
    <source>
        <dbReference type="EMBL" id="KAI6782573.1"/>
    </source>
</evidence>
<evidence type="ECO:0000256" key="7">
    <source>
        <dbReference type="ARBA" id="ARBA00023002"/>
    </source>
</evidence>
<evidence type="ECO:0000256" key="11">
    <source>
        <dbReference type="PROSITE-ProRule" id="PRU00176"/>
    </source>
</evidence>
<comment type="caution">
    <text evidence="15">The sequence shown here is derived from an EMBL/GenBank/DDBJ whole genome shotgun (WGS) entry which is preliminary data.</text>
</comment>
<dbReference type="PANTHER" id="PTHR24287:SF17">
    <property type="entry name" value="P450, PUTATIVE (EUROFUNG)-RELATED"/>
    <property type="match status" value="1"/>
</dbReference>
<dbReference type="PROSITE" id="PS00086">
    <property type="entry name" value="CYTOCHROME_P450"/>
    <property type="match status" value="1"/>
</dbReference>
<dbReference type="Gene3D" id="3.30.70.330">
    <property type="match status" value="1"/>
</dbReference>
<dbReference type="GO" id="GO:0005506">
    <property type="term" value="F:iron ion binding"/>
    <property type="evidence" value="ECO:0007669"/>
    <property type="project" value="InterPro"/>
</dbReference>
<dbReference type="PROSITE" id="PS50102">
    <property type="entry name" value="RRM"/>
    <property type="match status" value="1"/>
</dbReference>
<dbReference type="PANTHER" id="PTHR24287">
    <property type="entry name" value="P450, PUTATIVE (EUROFUNG)-RELATED"/>
    <property type="match status" value="1"/>
</dbReference>
<evidence type="ECO:0000256" key="1">
    <source>
        <dbReference type="ARBA" id="ARBA00001971"/>
    </source>
</evidence>
<protein>
    <recommendedName>
        <fullName evidence="14">RRM domain-containing protein</fullName>
    </recommendedName>
</protein>
<evidence type="ECO:0000313" key="16">
    <source>
        <dbReference type="Proteomes" id="UP001055219"/>
    </source>
</evidence>
<proteinExistence type="inferred from homology"/>
<comment type="similarity">
    <text evidence="3 12">Belongs to the cytochrome P450 family.</text>
</comment>
<dbReference type="GeneID" id="75830083"/>
<evidence type="ECO:0000259" key="14">
    <source>
        <dbReference type="PROSITE" id="PS50102"/>
    </source>
</evidence>
<keyword evidence="11" id="KW-0694">RNA-binding</keyword>
<dbReference type="GO" id="GO:0020037">
    <property type="term" value="F:heme binding"/>
    <property type="evidence" value="ECO:0007669"/>
    <property type="project" value="InterPro"/>
</dbReference>
<dbReference type="RefSeq" id="XP_051363429.1">
    <property type="nucleotide sequence ID" value="XM_051505084.1"/>
</dbReference>
<feature type="region of interest" description="Disordered" evidence="13">
    <location>
        <begin position="177"/>
        <end position="199"/>
    </location>
</feature>
<dbReference type="AlphaFoldDB" id="A0A9P9Y3R2"/>
<dbReference type="OrthoDB" id="252020at2759"/>
<organism evidence="15 16">
    <name type="scientific">Emericellopsis cladophorae</name>
    <dbReference type="NCBI Taxonomy" id="2686198"/>
    <lineage>
        <taxon>Eukaryota</taxon>
        <taxon>Fungi</taxon>
        <taxon>Dikarya</taxon>
        <taxon>Ascomycota</taxon>
        <taxon>Pezizomycotina</taxon>
        <taxon>Sordariomycetes</taxon>
        <taxon>Hypocreomycetidae</taxon>
        <taxon>Hypocreales</taxon>
        <taxon>Bionectriaceae</taxon>
        <taxon>Emericellopsis</taxon>
    </lineage>
</organism>
<comment type="cofactor">
    <cofactor evidence="1">
        <name>heme</name>
        <dbReference type="ChEBI" id="CHEBI:30413"/>
    </cofactor>
</comment>
<evidence type="ECO:0000256" key="10">
    <source>
        <dbReference type="ARBA" id="ARBA00023136"/>
    </source>
</evidence>
<keyword evidence="16" id="KW-1185">Reference proteome</keyword>
<feature type="domain" description="RRM" evidence="14">
    <location>
        <begin position="203"/>
        <end position="282"/>
    </location>
</feature>
<dbReference type="InterPro" id="IPR012677">
    <property type="entry name" value="Nucleotide-bd_a/b_plait_sf"/>
</dbReference>
<keyword evidence="12" id="KW-0349">Heme</keyword>
<accession>A0A9P9Y3R2</accession>
<dbReference type="SMART" id="SM00360">
    <property type="entry name" value="RRM"/>
    <property type="match status" value="1"/>
</dbReference>
<evidence type="ECO:0000256" key="4">
    <source>
        <dbReference type="ARBA" id="ARBA00022692"/>
    </source>
</evidence>
<keyword evidence="5 12" id="KW-0479">Metal-binding</keyword>
<dbReference type="Gene3D" id="1.10.630.10">
    <property type="entry name" value="Cytochrome P450"/>
    <property type="match status" value="1"/>
</dbReference>
<keyword evidence="7 12" id="KW-0560">Oxidoreductase</keyword>
<dbReference type="InterPro" id="IPR047146">
    <property type="entry name" value="Cyt_P450_E_CYP52_fungi"/>
</dbReference>
<dbReference type="Pfam" id="PF00067">
    <property type="entry name" value="p450"/>
    <property type="match status" value="1"/>
</dbReference>
<evidence type="ECO:0000256" key="5">
    <source>
        <dbReference type="ARBA" id="ARBA00022723"/>
    </source>
</evidence>
<dbReference type="GO" id="GO:0004497">
    <property type="term" value="F:monooxygenase activity"/>
    <property type="evidence" value="ECO:0007669"/>
    <property type="project" value="UniProtKB-KW"/>
</dbReference>
<keyword evidence="6" id="KW-1133">Transmembrane helix</keyword>
<evidence type="ECO:0000256" key="6">
    <source>
        <dbReference type="ARBA" id="ARBA00022989"/>
    </source>
</evidence>
<evidence type="ECO:0000256" key="3">
    <source>
        <dbReference type="ARBA" id="ARBA00010617"/>
    </source>
</evidence>
<dbReference type="Proteomes" id="UP001055219">
    <property type="component" value="Unassembled WGS sequence"/>
</dbReference>